<dbReference type="Proteomes" id="UP001175228">
    <property type="component" value="Unassembled WGS sequence"/>
</dbReference>
<reference evidence="1" key="1">
    <citation type="submission" date="2023-06" db="EMBL/GenBank/DDBJ databases">
        <authorList>
            <consortium name="Lawrence Berkeley National Laboratory"/>
            <person name="Ahrendt S."/>
            <person name="Sahu N."/>
            <person name="Indic B."/>
            <person name="Wong-Bajracharya J."/>
            <person name="Merenyi Z."/>
            <person name="Ke H.-M."/>
            <person name="Monk M."/>
            <person name="Kocsube S."/>
            <person name="Drula E."/>
            <person name="Lipzen A."/>
            <person name="Balint B."/>
            <person name="Henrissat B."/>
            <person name="Andreopoulos B."/>
            <person name="Martin F.M."/>
            <person name="Harder C.B."/>
            <person name="Rigling D."/>
            <person name="Ford K.L."/>
            <person name="Foster G.D."/>
            <person name="Pangilinan J."/>
            <person name="Papanicolaou A."/>
            <person name="Barry K."/>
            <person name="LaButti K."/>
            <person name="Viragh M."/>
            <person name="Koriabine M."/>
            <person name="Yan M."/>
            <person name="Riley R."/>
            <person name="Champramary S."/>
            <person name="Plett K.L."/>
            <person name="Tsai I.J."/>
            <person name="Slot J."/>
            <person name="Sipos G."/>
            <person name="Plett J."/>
            <person name="Nagy L.G."/>
            <person name="Grigoriev I.V."/>
        </authorList>
    </citation>
    <scope>NUCLEOTIDE SEQUENCE</scope>
    <source>
        <strain evidence="1">HWK02</strain>
    </source>
</reference>
<dbReference type="EMBL" id="JAUEPU010000080">
    <property type="protein sequence ID" value="KAK0480490.1"/>
    <property type="molecule type" value="Genomic_DNA"/>
</dbReference>
<dbReference type="InterPro" id="IPR011009">
    <property type="entry name" value="Kinase-like_dom_sf"/>
</dbReference>
<evidence type="ECO:0008006" key="3">
    <source>
        <dbReference type="Google" id="ProtNLM"/>
    </source>
</evidence>
<proteinExistence type="predicted"/>
<protein>
    <recommendedName>
        <fullName evidence="3">Protein kinase domain-containing protein</fullName>
    </recommendedName>
</protein>
<sequence length="358" mass="40585">MISKQLPDLIVPLIILELQRALGDDGWDALTQASYSVLSYWNDDSRTSIRDKCCCPTLILAGGGPYLAILGVVWTDKFIVQRLTDLMWLGEARTSEDKRLYKLARVFTALGRCYEILDHYYEDIYDRRDSIKTLIVDEPHPRFFPYYTSFKRHDGVTTEFEYVDALESDPTTVTFLAKTTTGKPCSLVIKFVDRYGFDAHDHLASHKRAPALLYCGLLDGTHDARDTERPCGVSRCAGLYTGPWRMVVMEYIDGRTAQQVPRAQWPMSAYNDVKAALTELHKANYVFGDLRQPNVMFNVKGKALLIDFDWAGTVGEVCYPKGLASAVNWPKGVTDFAPIEKEHDEAMLETYFSVKSIN</sequence>
<evidence type="ECO:0000313" key="2">
    <source>
        <dbReference type="Proteomes" id="UP001175228"/>
    </source>
</evidence>
<dbReference type="AlphaFoldDB" id="A0AA39PA82"/>
<dbReference type="SUPFAM" id="SSF56112">
    <property type="entry name" value="Protein kinase-like (PK-like)"/>
    <property type="match status" value="1"/>
</dbReference>
<organism evidence="1 2">
    <name type="scientific">Armillaria luteobubalina</name>
    <dbReference type="NCBI Taxonomy" id="153913"/>
    <lineage>
        <taxon>Eukaryota</taxon>
        <taxon>Fungi</taxon>
        <taxon>Dikarya</taxon>
        <taxon>Basidiomycota</taxon>
        <taxon>Agaricomycotina</taxon>
        <taxon>Agaricomycetes</taxon>
        <taxon>Agaricomycetidae</taxon>
        <taxon>Agaricales</taxon>
        <taxon>Marasmiineae</taxon>
        <taxon>Physalacriaceae</taxon>
        <taxon>Armillaria</taxon>
    </lineage>
</organism>
<keyword evidence="2" id="KW-1185">Reference proteome</keyword>
<accession>A0AA39PA82</accession>
<gene>
    <name evidence="1" type="ORF">EDD18DRAFT_1312325</name>
</gene>
<name>A0AA39PA82_9AGAR</name>
<comment type="caution">
    <text evidence="1">The sequence shown here is derived from an EMBL/GenBank/DDBJ whole genome shotgun (WGS) entry which is preliminary data.</text>
</comment>
<evidence type="ECO:0000313" key="1">
    <source>
        <dbReference type="EMBL" id="KAK0480490.1"/>
    </source>
</evidence>
<dbReference type="Gene3D" id="1.10.510.10">
    <property type="entry name" value="Transferase(Phosphotransferase) domain 1"/>
    <property type="match status" value="1"/>
</dbReference>